<dbReference type="AlphaFoldDB" id="A0A9W4UV63"/>
<reference evidence="1" key="1">
    <citation type="submission" date="2023-01" db="EMBL/GenBank/DDBJ databases">
        <authorList>
            <person name="Van Ghelder C."/>
            <person name="Rancurel C."/>
        </authorList>
    </citation>
    <scope>NUCLEOTIDE SEQUENCE</scope>
    <source>
        <strain evidence="1">CNCM I-4278</strain>
    </source>
</reference>
<evidence type="ECO:0000313" key="2">
    <source>
        <dbReference type="Proteomes" id="UP001152607"/>
    </source>
</evidence>
<evidence type="ECO:0000313" key="1">
    <source>
        <dbReference type="EMBL" id="CAI6341516.1"/>
    </source>
</evidence>
<dbReference type="Proteomes" id="UP001152607">
    <property type="component" value="Unassembled WGS sequence"/>
</dbReference>
<comment type="caution">
    <text evidence="1">The sequence shown here is derived from an EMBL/GenBank/DDBJ whole genome shotgun (WGS) entry which is preliminary data.</text>
</comment>
<proteinExistence type="predicted"/>
<sequence>MSLVLLVQRAGAWLSFCSIYTLPWNCARSKHRVPGFLSRFLCLCFQFYIESATADSLSLRVLAISNSRYYLLQFATIVNIYWASD</sequence>
<accession>A0A9W4UV63</accession>
<keyword evidence="2" id="KW-1185">Reference proteome</keyword>
<gene>
    <name evidence="1" type="ORF">PDIGIT_LOCUS14713</name>
</gene>
<protein>
    <submittedName>
        <fullName evidence="1">Uncharacterized protein</fullName>
    </submittedName>
</protein>
<name>A0A9W4UV63_9PLEO</name>
<organism evidence="1 2">
    <name type="scientific">Periconia digitata</name>
    <dbReference type="NCBI Taxonomy" id="1303443"/>
    <lineage>
        <taxon>Eukaryota</taxon>
        <taxon>Fungi</taxon>
        <taxon>Dikarya</taxon>
        <taxon>Ascomycota</taxon>
        <taxon>Pezizomycotina</taxon>
        <taxon>Dothideomycetes</taxon>
        <taxon>Pleosporomycetidae</taxon>
        <taxon>Pleosporales</taxon>
        <taxon>Massarineae</taxon>
        <taxon>Periconiaceae</taxon>
        <taxon>Periconia</taxon>
    </lineage>
</organism>
<dbReference type="EMBL" id="CAOQHR010000012">
    <property type="protein sequence ID" value="CAI6341516.1"/>
    <property type="molecule type" value="Genomic_DNA"/>
</dbReference>